<evidence type="ECO:0000313" key="2">
    <source>
        <dbReference type="Proteomes" id="UP000298416"/>
    </source>
</evidence>
<evidence type="ECO:0008006" key="3">
    <source>
        <dbReference type="Google" id="ProtNLM"/>
    </source>
</evidence>
<dbReference type="AlphaFoldDB" id="A0A8X8Z8M0"/>
<reference evidence="1" key="2">
    <citation type="submission" date="2020-08" db="EMBL/GenBank/DDBJ databases">
        <title>Plant Genome Project.</title>
        <authorList>
            <person name="Zhang R.-G."/>
        </authorList>
    </citation>
    <scope>NUCLEOTIDE SEQUENCE</scope>
    <source>
        <strain evidence="1">Huo1</strain>
        <tissue evidence="1">Leaf</tissue>
    </source>
</reference>
<protein>
    <recommendedName>
        <fullName evidence="3">Pentatricopeptide repeat-containing protein</fullName>
    </recommendedName>
</protein>
<keyword evidence="2" id="KW-1185">Reference proteome</keyword>
<dbReference type="Pfam" id="PF20431">
    <property type="entry name" value="E_motif"/>
    <property type="match status" value="1"/>
</dbReference>
<name>A0A8X8Z8M0_SALSN</name>
<dbReference type="EMBL" id="PNBA02000017">
    <property type="protein sequence ID" value="KAG6395099.1"/>
    <property type="molecule type" value="Genomic_DNA"/>
</dbReference>
<evidence type="ECO:0000313" key="1">
    <source>
        <dbReference type="EMBL" id="KAG6395099.1"/>
    </source>
</evidence>
<dbReference type="InterPro" id="IPR046848">
    <property type="entry name" value="E_motif"/>
</dbReference>
<accession>A0A8X8Z8M0</accession>
<proteinExistence type="predicted"/>
<comment type="caution">
    <text evidence="1">The sequence shown here is derived from an EMBL/GenBank/DDBJ whole genome shotgun (WGS) entry which is preliminary data.</text>
</comment>
<organism evidence="1">
    <name type="scientific">Salvia splendens</name>
    <name type="common">Scarlet sage</name>
    <dbReference type="NCBI Taxonomy" id="180675"/>
    <lineage>
        <taxon>Eukaryota</taxon>
        <taxon>Viridiplantae</taxon>
        <taxon>Streptophyta</taxon>
        <taxon>Embryophyta</taxon>
        <taxon>Tracheophyta</taxon>
        <taxon>Spermatophyta</taxon>
        <taxon>Magnoliopsida</taxon>
        <taxon>eudicotyledons</taxon>
        <taxon>Gunneridae</taxon>
        <taxon>Pentapetalae</taxon>
        <taxon>asterids</taxon>
        <taxon>lamiids</taxon>
        <taxon>Lamiales</taxon>
        <taxon>Lamiaceae</taxon>
        <taxon>Nepetoideae</taxon>
        <taxon>Mentheae</taxon>
        <taxon>Salviinae</taxon>
        <taxon>Salvia</taxon>
        <taxon>Salvia subgen. Calosphace</taxon>
        <taxon>core Calosphace</taxon>
    </lineage>
</organism>
<dbReference type="Proteomes" id="UP000298416">
    <property type="component" value="Unassembled WGS sequence"/>
</dbReference>
<gene>
    <name evidence="1" type="ORF">SASPL_145691</name>
</gene>
<reference evidence="1" key="1">
    <citation type="submission" date="2018-01" db="EMBL/GenBank/DDBJ databases">
        <authorList>
            <person name="Mao J.F."/>
        </authorList>
    </citation>
    <scope>NUCLEOTIDE SEQUENCE</scope>
    <source>
        <strain evidence="1">Huo1</strain>
        <tissue evidence="1">Leaf</tissue>
    </source>
</reference>
<sequence>MYAAAGCWSKLVEVRSFMRDLGVRKDPGCAWVDIGAGVSPFLVDDTSNSQSAEIFLLLRGLTKQMRDVDYAACTDSAADTEIIHGNDYS</sequence>